<keyword evidence="1" id="KW-0472">Membrane</keyword>
<evidence type="ECO:0000256" key="1">
    <source>
        <dbReference type="SAM" id="Phobius"/>
    </source>
</evidence>
<accession>A0A494ZWS4</accession>
<reference evidence="2 3" key="1">
    <citation type="journal article" date="2016" name="Int. J. Syst. Evol. Microbiol.">
        <title>Oceanobacillus halophilus sp. nov., a novel moderately halophilic bacterium from a hypersaline lake.</title>
        <authorList>
            <person name="Amoozegar M.A."/>
            <person name="Bagheri M."/>
            <person name="Makhdoumi A."/>
            <person name="Nikou M.M."/>
            <person name="Fazeli S.A.S."/>
            <person name="Schumann P."/>
            <person name="Sproer C."/>
            <person name="Sanchez-Porro C."/>
            <person name="Ventosa A."/>
        </authorList>
    </citation>
    <scope>NUCLEOTIDE SEQUENCE [LARGE SCALE GENOMIC DNA]</scope>
    <source>
        <strain evidence="2 3">DSM 23996</strain>
    </source>
</reference>
<dbReference type="EMBL" id="RBZP01000016">
    <property type="protein sequence ID" value="RKQ30807.1"/>
    <property type="molecule type" value="Genomic_DNA"/>
</dbReference>
<feature type="transmembrane region" description="Helical" evidence="1">
    <location>
        <begin position="104"/>
        <end position="122"/>
    </location>
</feature>
<dbReference type="OrthoDB" id="2440835at2"/>
<feature type="transmembrane region" description="Helical" evidence="1">
    <location>
        <begin position="81"/>
        <end position="97"/>
    </location>
</feature>
<keyword evidence="1" id="KW-0812">Transmembrane</keyword>
<keyword evidence="1" id="KW-1133">Transmembrane helix</keyword>
<proteinExistence type="predicted"/>
<feature type="transmembrane region" description="Helical" evidence="1">
    <location>
        <begin position="159"/>
        <end position="179"/>
    </location>
</feature>
<evidence type="ECO:0000313" key="2">
    <source>
        <dbReference type="EMBL" id="RKQ30807.1"/>
    </source>
</evidence>
<feature type="transmembrane region" description="Helical" evidence="1">
    <location>
        <begin position="134"/>
        <end position="152"/>
    </location>
</feature>
<gene>
    <name evidence="2" type="ORF">D8M06_15410</name>
</gene>
<feature type="transmembrane region" description="Helical" evidence="1">
    <location>
        <begin position="185"/>
        <end position="208"/>
    </location>
</feature>
<feature type="transmembrane region" description="Helical" evidence="1">
    <location>
        <begin position="46"/>
        <end position="66"/>
    </location>
</feature>
<name>A0A494ZWS4_9BACI</name>
<protein>
    <submittedName>
        <fullName evidence="2">Uncharacterized protein</fullName>
    </submittedName>
</protein>
<comment type="caution">
    <text evidence="2">The sequence shown here is derived from an EMBL/GenBank/DDBJ whole genome shotgun (WGS) entry which is preliminary data.</text>
</comment>
<feature type="transmembrane region" description="Helical" evidence="1">
    <location>
        <begin position="6"/>
        <end position="25"/>
    </location>
</feature>
<dbReference type="AlphaFoldDB" id="A0A494ZWS4"/>
<keyword evidence="3" id="KW-1185">Reference proteome</keyword>
<evidence type="ECO:0000313" key="3">
    <source>
        <dbReference type="Proteomes" id="UP000269301"/>
    </source>
</evidence>
<dbReference type="Proteomes" id="UP000269301">
    <property type="component" value="Unassembled WGS sequence"/>
</dbReference>
<sequence>MAATSKILAVGIMVFSFIIGLITFYMMSDLSKKEKKEQVEEIISQLINFVIFIWIGKIILNISIFIEDPLAILAYPSDSRAFYFSVLLSGFVLFYKYKKKQMDIVTFIHSFIHVFLVASFLYEFIQFVWNDNAFSFGNMVVIVILMVIFLFMQGYVSNYMAFFTILVLWSIGMFLLSLIQPYITVFGYMIDVWFVGVFLLINVIIIYLNNRKRDV</sequence>
<organism evidence="2 3">
    <name type="scientific">Oceanobacillus halophilus</name>
    <dbReference type="NCBI Taxonomy" id="930130"/>
    <lineage>
        <taxon>Bacteria</taxon>
        <taxon>Bacillati</taxon>
        <taxon>Bacillota</taxon>
        <taxon>Bacilli</taxon>
        <taxon>Bacillales</taxon>
        <taxon>Bacillaceae</taxon>
        <taxon>Oceanobacillus</taxon>
    </lineage>
</organism>